<evidence type="ECO:0000313" key="3">
    <source>
        <dbReference type="Proteomes" id="UP000594638"/>
    </source>
</evidence>
<accession>A0A8S0SZU6</accession>
<dbReference type="Proteomes" id="UP000594638">
    <property type="component" value="Unassembled WGS sequence"/>
</dbReference>
<dbReference type="EMBL" id="CACTIH010005601">
    <property type="protein sequence ID" value="CAA2998709.1"/>
    <property type="molecule type" value="Genomic_DNA"/>
</dbReference>
<protein>
    <submittedName>
        <fullName evidence="2">Uncharacterized protein</fullName>
    </submittedName>
</protein>
<proteinExistence type="predicted"/>
<dbReference type="OrthoDB" id="1895371at2759"/>
<dbReference type="AlphaFoldDB" id="A0A8S0SZU6"/>
<feature type="compositionally biased region" description="Acidic residues" evidence="1">
    <location>
        <begin position="63"/>
        <end position="75"/>
    </location>
</feature>
<feature type="region of interest" description="Disordered" evidence="1">
    <location>
        <begin position="38"/>
        <end position="119"/>
    </location>
</feature>
<dbReference type="Gramene" id="OE9A042578T1">
    <property type="protein sequence ID" value="OE9A042578C1"/>
    <property type="gene ID" value="OE9A042578"/>
</dbReference>
<organism evidence="2 3">
    <name type="scientific">Olea europaea subsp. europaea</name>
    <dbReference type="NCBI Taxonomy" id="158383"/>
    <lineage>
        <taxon>Eukaryota</taxon>
        <taxon>Viridiplantae</taxon>
        <taxon>Streptophyta</taxon>
        <taxon>Embryophyta</taxon>
        <taxon>Tracheophyta</taxon>
        <taxon>Spermatophyta</taxon>
        <taxon>Magnoliopsida</taxon>
        <taxon>eudicotyledons</taxon>
        <taxon>Gunneridae</taxon>
        <taxon>Pentapetalae</taxon>
        <taxon>asterids</taxon>
        <taxon>lamiids</taxon>
        <taxon>Lamiales</taxon>
        <taxon>Oleaceae</taxon>
        <taxon>Oleeae</taxon>
        <taxon>Olea</taxon>
    </lineage>
</organism>
<sequence length="119" mass="13201">GGWVRKFHDVKRKKEKKITYTVHVFPIAMNVVAPKFHASRFDSGDSGQLSTEDSNDRESDRETAEDEISGPDDEEGRSGSDRDKSSTKDNGDGDSDDEHTRVGHMGVSSTPCVPRPHTR</sequence>
<comment type="caution">
    <text evidence="2">The sequence shown here is derived from an EMBL/GenBank/DDBJ whole genome shotgun (WGS) entry which is preliminary data.</text>
</comment>
<feature type="compositionally biased region" description="Basic and acidic residues" evidence="1">
    <location>
        <begin position="76"/>
        <end position="91"/>
    </location>
</feature>
<gene>
    <name evidence="2" type="ORF">OLEA9_A042578</name>
</gene>
<name>A0A8S0SZU6_OLEEU</name>
<feature type="non-terminal residue" evidence="2">
    <location>
        <position position="119"/>
    </location>
</feature>
<evidence type="ECO:0000313" key="2">
    <source>
        <dbReference type="EMBL" id="CAA2998709.1"/>
    </source>
</evidence>
<evidence type="ECO:0000256" key="1">
    <source>
        <dbReference type="SAM" id="MobiDB-lite"/>
    </source>
</evidence>
<keyword evidence="3" id="KW-1185">Reference proteome</keyword>
<reference evidence="2 3" key="1">
    <citation type="submission" date="2019-12" db="EMBL/GenBank/DDBJ databases">
        <authorList>
            <person name="Alioto T."/>
            <person name="Alioto T."/>
            <person name="Gomez Garrido J."/>
        </authorList>
    </citation>
    <scope>NUCLEOTIDE SEQUENCE [LARGE SCALE GENOMIC DNA]</scope>
</reference>